<dbReference type="Pfam" id="PF01266">
    <property type="entry name" value="DAO"/>
    <property type="match status" value="1"/>
</dbReference>
<feature type="domain" description="FAD dependent oxidoreductase" evidence="5">
    <location>
        <begin position="2"/>
        <end position="348"/>
    </location>
</feature>
<comment type="similarity">
    <text evidence="2">Belongs to the DadA oxidoreductase family.</text>
</comment>
<dbReference type="Gene3D" id="3.30.9.10">
    <property type="entry name" value="D-Amino Acid Oxidase, subunit A, domain 2"/>
    <property type="match status" value="1"/>
</dbReference>
<dbReference type="HOGENOM" id="CLU_753592_0_0_2"/>
<keyword evidence="7" id="KW-1185">Reference proteome</keyword>
<evidence type="ECO:0000256" key="3">
    <source>
        <dbReference type="ARBA" id="ARBA00022630"/>
    </source>
</evidence>
<organism evidence="6 7">
    <name type="scientific">Pyrobaculum oguniense (strain DSM 13380 / JCM 10595 / TE7)</name>
    <dbReference type="NCBI Taxonomy" id="698757"/>
    <lineage>
        <taxon>Archaea</taxon>
        <taxon>Thermoproteota</taxon>
        <taxon>Thermoprotei</taxon>
        <taxon>Thermoproteales</taxon>
        <taxon>Thermoproteaceae</taxon>
        <taxon>Pyrobaculum</taxon>
    </lineage>
</organism>
<name>H6QCP3_PYROT</name>
<dbReference type="KEGG" id="pog:Pogu_1984"/>
<dbReference type="InterPro" id="IPR006076">
    <property type="entry name" value="FAD-dep_OxRdtase"/>
</dbReference>
<dbReference type="EMBL" id="CP003316">
    <property type="protein sequence ID" value="AFA40011.1"/>
    <property type="molecule type" value="Genomic_DNA"/>
</dbReference>
<evidence type="ECO:0000313" key="7">
    <source>
        <dbReference type="Proteomes" id="UP000009062"/>
    </source>
</evidence>
<evidence type="ECO:0000256" key="2">
    <source>
        <dbReference type="ARBA" id="ARBA00009410"/>
    </source>
</evidence>
<comment type="cofactor">
    <cofactor evidence="1">
        <name>FAD</name>
        <dbReference type="ChEBI" id="CHEBI:57692"/>
    </cofactor>
</comment>
<reference evidence="6 7" key="1">
    <citation type="journal article" date="2012" name="Stand. Genomic Sci.">
        <title>Complete genome sequence of Pyrobaculum oguniense.</title>
        <authorList>
            <person name="Bernick D.L."/>
            <person name="Karplus K."/>
            <person name="Lui L.M."/>
            <person name="Coker J.K."/>
            <person name="Murphy J.N."/>
            <person name="Chan P.P."/>
            <person name="Cozen A.E."/>
            <person name="Lowe T.M."/>
        </authorList>
    </citation>
    <scope>NUCLEOTIDE SEQUENCE [LARGE SCALE GENOMIC DNA]</scope>
    <source>
        <strain evidence="6 7">TE7</strain>
    </source>
</reference>
<dbReference type="Gene3D" id="3.50.50.60">
    <property type="entry name" value="FAD/NAD(P)-binding domain"/>
    <property type="match status" value="1"/>
</dbReference>
<accession>H6QCP3</accession>
<protein>
    <submittedName>
        <fullName evidence="6">Glycine/D-amino acid oxidases (Deaminating)</fullName>
    </submittedName>
</protein>
<dbReference type="PANTHER" id="PTHR13847:SF286">
    <property type="entry name" value="D-AMINO ACID DEHYDROGENASE"/>
    <property type="match status" value="1"/>
</dbReference>
<dbReference type="AlphaFoldDB" id="H6QCP3"/>
<keyword evidence="4" id="KW-0560">Oxidoreductase</keyword>
<dbReference type="GO" id="GO:0016491">
    <property type="term" value="F:oxidoreductase activity"/>
    <property type="evidence" value="ECO:0007669"/>
    <property type="project" value="UniProtKB-KW"/>
</dbReference>
<evidence type="ECO:0000256" key="4">
    <source>
        <dbReference type="ARBA" id="ARBA00023002"/>
    </source>
</evidence>
<dbReference type="InterPro" id="IPR036188">
    <property type="entry name" value="FAD/NAD-bd_sf"/>
</dbReference>
<dbReference type="PANTHER" id="PTHR13847">
    <property type="entry name" value="SARCOSINE DEHYDROGENASE-RELATED"/>
    <property type="match status" value="1"/>
</dbReference>
<dbReference type="Proteomes" id="UP000009062">
    <property type="component" value="Chromosome"/>
</dbReference>
<dbReference type="STRING" id="698757.Pogu_1984"/>
<sequence>MFVVVGGGVTGLFSALYLRAEGADVLVFDPAPGAWSRAAAGVLEPTKFEINRINVRGYPIRYLKMWLKGKARVTRLDWRWILAYLKVYGRDYSPEVWSYVKELAFFSLSTYRRMAEAKNDFEYREEPLYEIVEDVEEEAKALKADPLSPRFEIGEVGGKAAIVYLDAAVISTDLAAERLYREAEEAGVKFIKRRVVSVSENGVLAEGGHTVKADGVIVAGGWWARELGVPIAPMKGYGFRVKTAARLGRTIADFVSGVFLVPYRDWVKITGRFDFDPTDDYTPSSAVLDAARAWIRDFSVVDMAVGYRPCSPDGLPVIEKRGYVVIATGGCRLGWTLGPGIAKAAVDLALGRTPSTPLTTMRFKE</sequence>
<dbReference type="SUPFAM" id="SSF51971">
    <property type="entry name" value="Nucleotide-binding domain"/>
    <property type="match status" value="1"/>
</dbReference>
<dbReference type="eggNOG" id="arCOG00758">
    <property type="taxonomic scope" value="Archaea"/>
</dbReference>
<evidence type="ECO:0000259" key="5">
    <source>
        <dbReference type="Pfam" id="PF01266"/>
    </source>
</evidence>
<gene>
    <name evidence="6" type="ordered locus">Pogu_1984</name>
</gene>
<evidence type="ECO:0000256" key="1">
    <source>
        <dbReference type="ARBA" id="ARBA00001974"/>
    </source>
</evidence>
<evidence type="ECO:0000313" key="6">
    <source>
        <dbReference type="EMBL" id="AFA40011.1"/>
    </source>
</evidence>
<dbReference type="GO" id="GO:0005737">
    <property type="term" value="C:cytoplasm"/>
    <property type="evidence" value="ECO:0007669"/>
    <property type="project" value="TreeGrafter"/>
</dbReference>
<keyword evidence="3" id="KW-0285">Flavoprotein</keyword>
<proteinExistence type="inferred from homology"/>